<dbReference type="InterPro" id="IPR024078">
    <property type="entry name" value="LmbE-like_dom_sf"/>
</dbReference>
<sequence length="272" mass="31331">MSEITERSALVVAHPDDEALWFSSILERVERVVICFSDVMSRPDWSEGRRRAIAQLPISGVISLGLTESEAFNGADWRNPAPNEHGLEVSRRPEALPGISIDRYHANFSALVAHLTETLRHCQNVITHNPWGEYGHEEHVQVYRAVCHVQRALGYRIWFSNYCSNKSHNLMVRYLSGFDSSYLTMNTNIDLARRVESVYRANNCWTWPFSGYQWFRQECFVSNDSVAPSGMSVGRLFPLNYIRIEAPWEQQQASGLRQRIARVVRKMWGSPR</sequence>
<evidence type="ECO:0008006" key="3">
    <source>
        <dbReference type="Google" id="ProtNLM"/>
    </source>
</evidence>
<dbReference type="AlphaFoldDB" id="A0A1F6UW86"/>
<organism evidence="1 2">
    <name type="scientific">Candidatus Muproteobacteria bacterium RBG_16_60_9</name>
    <dbReference type="NCBI Taxonomy" id="1817755"/>
    <lineage>
        <taxon>Bacteria</taxon>
        <taxon>Pseudomonadati</taxon>
        <taxon>Pseudomonadota</taxon>
        <taxon>Candidatus Muproteobacteria</taxon>
    </lineage>
</organism>
<dbReference type="SUPFAM" id="SSF102588">
    <property type="entry name" value="LmbE-like"/>
    <property type="match status" value="1"/>
</dbReference>
<proteinExistence type="predicted"/>
<reference evidence="1 2" key="1">
    <citation type="journal article" date="2016" name="Nat. Commun.">
        <title>Thousands of microbial genomes shed light on interconnected biogeochemical processes in an aquifer system.</title>
        <authorList>
            <person name="Anantharaman K."/>
            <person name="Brown C.T."/>
            <person name="Hug L.A."/>
            <person name="Sharon I."/>
            <person name="Castelle C.J."/>
            <person name="Probst A.J."/>
            <person name="Thomas B.C."/>
            <person name="Singh A."/>
            <person name="Wilkins M.J."/>
            <person name="Karaoz U."/>
            <person name="Brodie E.L."/>
            <person name="Williams K.H."/>
            <person name="Hubbard S.S."/>
            <person name="Banfield J.F."/>
        </authorList>
    </citation>
    <scope>NUCLEOTIDE SEQUENCE [LARGE SCALE GENOMIC DNA]</scope>
</reference>
<name>A0A1F6UW86_9PROT</name>
<comment type="caution">
    <text evidence="1">The sequence shown here is derived from an EMBL/GenBank/DDBJ whole genome shotgun (WGS) entry which is preliminary data.</text>
</comment>
<dbReference type="Gene3D" id="3.40.50.10320">
    <property type="entry name" value="LmbE-like"/>
    <property type="match status" value="1"/>
</dbReference>
<accession>A0A1F6UW86</accession>
<evidence type="ECO:0000313" key="2">
    <source>
        <dbReference type="Proteomes" id="UP000179076"/>
    </source>
</evidence>
<protein>
    <recommendedName>
        <fullName evidence="3">GlcNAc-PI de-N-acetylase</fullName>
    </recommendedName>
</protein>
<dbReference type="EMBL" id="MFSP01000191">
    <property type="protein sequence ID" value="OGI61651.1"/>
    <property type="molecule type" value="Genomic_DNA"/>
</dbReference>
<dbReference type="Proteomes" id="UP000179076">
    <property type="component" value="Unassembled WGS sequence"/>
</dbReference>
<evidence type="ECO:0000313" key="1">
    <source>
        <dbReference type="EMBL" id="OGI61651.1"/>
    </source>
</evidence>
<gene>
    <name evidence="1" type="ORF">A2W18_15180</name>
</gene>